<feature type="region of interest" description="Disordered" evidence="1">
    <location>
        <begin position="111"/>
        <end position="159"/>
    </location>
</feature>
<dbReference type="Proteomes" id="UP001454036">
    <property type="component" value="Unassembled WGS sequence"/>
</dbReference>
<evidence type="ECO:0000313" key="3">
    <source>
        <dbReference type="Proteomes" id="UP001454036"/>
    </source>
</evidence>
<protein>
    <submittedName>
        <fullName evidence="2">Uncharacterized protein</fullName>
    </submittedName>
</protein>
<comment type="caution">
    <text evidence="2">The sequence shown here is derived from an EMBL/GenBank/DDBJ whole genome shotgun (WGS) entry which is preliminary data.</text>
</comment>
<evidence type="ECO:0000256" key="1">
    <source>
        <dbReference type="SAM" id="MobiDB-lite"/>
    </source>
</evidence>
<dbReference type="AlphaFoldDB" id="A0AAV3PWI4"/>
<feature type="compositionally biased region" description="Low complexity" evidence="1">
    <location>
        <begin position="116"/>
        <end position="125"/>
    </location>
</feature>
<dbReference type="EMBL" id="BAABME010019049">
    <property type="protein sequence ID" value="GAA0155874.1"/>
    <property type="molecule type" value="Genomic_DNA"/>
</dbReference>
<evidence type="ECO:0000313" key="2">
    <source>
        <dbReference type="EMBL" id="GAA0155874.1"/>
    </source>
</evidence>
<organism evidence="2 3">
    <name type="scientific">Lithospermum erythrorhizon</name>
    <name type="common">Purple gromwell</name>
    <name type="synonym">Lithospermum officinale var. erythrorhizon</name>
    <dbReference type="NCBI Taxonomy" id="34254"/>
    <lineage>
        <taxon>Eukaryota</taxon>
        <taxon>Viridiplantae</taxon>
        <taxon>Streptophyta</taxon>
        <taxon>Embryophyta</taxon>
        <taxon>Tracheophyta</taxon>
        <taxon>Spermatophyta</taxon>
        <taxon>Magnoliopsida</taxon>
        <taxon>eudicotyledons</taxon>
        <taxon>Gunneridae</taxon>
        <taxon>Pentapetalae</taxon>
        <taxon>asterids</taxon>
        <taxon>lamiids</taxon>
        <taxon>Boraginales</taxon>
        <taxon>Boraginaceae</taxon>
        <taxon>Boraginoideae</taxon>
        <taxon>Lithospermeae</taxon>
        <taxon>Lithospermum</taxon>
    </lineage>
</organism>
<sequence>MHRKSRALIYARVKIRVAINAPLISGNFIQALGYWPPWVAFRYEGIFRIFPWVTQFCIAELGGPVQETGWHTMVAGPEFLHGLRCHLFNHLIRALPNTNEYRNTTVIIQVHGQTEDSSNNSSDRPGGNGGRGYGREDSDSYDDDDGYEDPYDNRRYIDR</sequence>
<feature type="compositionally biased region" description="Acidic residues" evidence="1">
    <location>
        <begin position="139"/>
        <end position="150"/>
    </location>
</feature>
<reference evidence="2 3" key="1">
    <citation type="submission" date="2024-01" db="EMBL/GenBank/DDBJ databases">
        <title>The complete chloroplast genome sequence of Lithospermum erythrorhizon: insights into the phylogenetic relationship among Boraginaceae species and the maternal lineages of purple gromwells.</title>
        <authorList>
            <person name="Okada T."/>
            <person name="Watanabe K."/>
        </authorList>
    </citation>
    <scope>NUCLEOTIDE SEQUENCE [LARGE SCALE GENOMIC DNA]</scope>
</reference>
<gene>
    <name evidence="2" type="ORF">LIER_38171</name>
</gene>
<keyword evidence="3" id="KW-1185">Reference proteome</keyword>
<name>A0AAV3PWI4_LITER</name>
<accession>A0AAV3PWI4</accession>
<proteinExistence type="predicted"/>